<dbReference type="InterPro" id="IPR013085">
    <property type="entry name" value="U1-CZ_Znf_C2H2"/>
</dbReference>
<dbReference type="Gene3D" id="2.20.70.10">
    <property type="match status" value="1"/>
</dbReference>
<feature type="compositionally biased region" description="Low complexity" evidence="7">
    <location>
        <begin position="279"/>
        <end position="288"/>
    </location>
</feature>
<dbReference type="Proteomes" id="UP000275408">
    <property type="component" value="Unassembled WGS sequence"/>
</dbReference>
<comment type="caution">
    <text evidence="10">The sequence shown here is derived from an EMBL/GenBank/DDBJ whole genome shotgun (WGS) entry which is preliminary data.</text>
</comment>
<evidence type="ECO:0008006" key="12">
    <source>
        <dbReference type="Google" id="ProtNLM"/>
    </source>
</evidence>
<feature type="compositionally biased region" description="Polar residues" evidence="7">
    <location>
        <begin position="204"/>
        <end position="218"/>
    </location>
</feature>
<keyword evidence="5" id="KW-0539">Nucleus</keyword>
<feature type="compositionally biased region" description="Basic and acidic residues" evidence="7">
    <location>
        <begin position="133"/>
        <end position="143"/>
    </location>
</feature>
<feature type="region of interest" description="Disordered" evidence="7">
    <location>
        <begin position="133"/>
        <end position="155"/>
    </location>
</feature>
<evidence type="ECO:0000256" key="4">
    <source>
        <dbReference type="ARBA" id="ARBA00022833"/>
    </source>
</evidence>
<dbReference type="Gene3D" id="3.30.160.60">
    <property type="entry name" value="Classic Zinc Finger"/>
    <property type="match status" value="1"/>
</dbReference>
<name>A0A3M6UQL0_POCDA</name>
<dbReference type="PANTHER" id="PTHR13173:SF10">
    <property type="entry name" value="WW DOMAIN-BINDING PROTEIN 4"/>
    <property type="match status" value="1"/>
</dbReference>
<dbReference type="Pfam" id="PF06220">
    <property type="entry name" value="zf-U1"/>
    <property type="match status" value="1"/>
</dbReference>
<keyword evidence="4" id="KW-0862">Zinc</keyword>
<dbReference type="InterPro" id="IPR003604">
    <property type="entry name" value="Matrin/U1-like-C_Znf_C2H2"/>
</dbReference>
<evidence type="ECO:0000259" key="9">
    <source>
        <dbReference type="PROSITE" id="PS50171"/>
    </source>
</evidence>
<keyword evidence="6" id="KW-0175">Coiled coil</keyword>
<dbReference type="AlphaFoldDB" id="A0A3M6UQL0"/>
<dbReference type="PROSITE" id="PS50171">
    <property type="entry name" value="ZF_MATRIN"/>
    <property type="match status" value="1"/>
</dbReference>
<dbReference type="STRING" id="46731.A0A3M6UQL0"/>
<dbReference type="InterPro" id="IPR040023">
    <property type="entry name" value="WBP4"/>
</dbReference>
<keyword evidence="11" id="KW-1185">Reference proteome</keyword>
<evidence type="ECO:0000259" key="8">
    <source>
        <dbReference type="PROSITE" id="PS50020"/>
    </source>
</evidence>
<feature type="region of interest" description="Disordered" evidence="7">
    <location>
        <begin position="204"/>
        <end position="296"/>
    </location>
</feature>
<feature type="compositionally biased region" description="Polar residues" evidence="7">
    <location>
        <begin position="253"/>
        <end position="265"/>
    </location>
</feature>
<dbReference type="SUPFAM" id="SSF51045">
    <property type="entry name" value="WW domain"/>
    <property type="match status" value="1"/>
</dbReference>
<keyword evidence="2" id="KW-0479">Metal-binding</keyword>
<sequence>LYEVYTKTAQWHHLNCGLVDHNLREFYSRCKLVKLFKLRANGVISSKFLFLFRAEYWKSQPKKMCEFCKCWITDNKASIEFHERGKKHKENVQKRIQEVQKKGKETSQAQKQLLMDLEAIEAAALKAYEKDLNIEPSKSKPESNTESQKTQANETCSKGESSVGCVISYEGQTPTMHCNHGWNIAQAPEGYYYYYNTATQASQWESPSCLSTPSNQDMRNAKEDKALSKEDQTNSQNKIEENQVQREEKKQVKNSPYGQWTTVQTFEPPPQTAKIASVSESETQQTTTIEPNSTVVKFKERSTPKITFRSVGDGNEVAFKKRKLNPEKKKNIRQTDPNKAS</sequence>
<evidence type="ECO:0000256" key="5">
    <source>
        <dbReference type="ARBA" id="ARBA00023242"/>
    </source>
</evidence>
<evidence type="ECO:0000313" key="10">
    <source>
        <dbReference type="EMBL" id="RMX55648.1"/>
    </source>
</evidence>
<dbReference type="GO" id="GO:0008270">
    <property type="term" value="F:zinc ion binding"/>
    <property type="evidence" value="ECO:0007669"/>
    <property type="project" value="UniProtKB-KW"/>
</dbReference>
<proteinExistence type="predicted"/>
<dbReference type="InterPro" id="IPR036236">
    <property type="entry name" value="Znf_C2H2_sf"/>
</dbReference>
<dbReference type="SMART" id="SM00456">
    <property type="entry name" value="WW"/>
    <property type="match status" value="1"/>
</dbReference>
<evidence type="ECO:0000256" key="3">
    <source>
        <dbReference type="ARBA" id="ARBA00022771"/>
    </source>
</evidence>
<dbReference type="GO" id="GO:0071011">
    <property type="term" value="C:precatalytic spliceosome"/>
    <property type="evidence" value="ECO:0007669"/>
    <property type="project" value="TreeGrafter"/>
</dbReference>
<dbReference type="InterPro" id="IPR000690">
    <property type="entry name" value="Matrin/U1-C_Znf_C2H2"/>
</dbReference>
<dbReference type="SMART" id="SM00451">
    <property type="entry name" value="ZnF_U1"/>
    <property type="match status" value="1"/>
</dbReference>
<feature type="compositionally biased region" description="Basic and acidic residues" evidence="7">
    <location>
        <begin position="219"/>
        <end position="251"/>
    </location>
</feature>
<evidence type="ECO:0000313" key="11">
    <source>
        <dbReference type="Proteomes" id="UP000275408"/>
    </source>
</evidence>
<keyword evidence="3" id="KW-0863">Zinc-finger</keyword>
<dbReference type="Pfam" id="PF00397">
    <property type="entry name" value="WW"/>
    <property type="match status" value="1"/>
</dbReference>
<dbReference type="InterPro" id="IPR036020">
    <property type="entry name" value="WW_dom_sf"/>
</dbReference>
<protein>
    <recommendedName>
        <fullName evidence="12">WW domain-containing protein</fullName>
    </recommendedName>
</protein>
<gene>
    <name evidence="10" type="ORF">pdam_00001661</name>
</gene>
<evidence type="ECO:0000256" key="2">
    <source>
        <dbReference type="ARBA" id="ARBA00022723"/>
    </source>
</evidence>
<dbReference type="PANTHER" id="PTHR13173">
    <property type="entry name" value="WW DOMAIN BINDING PROTEIN 4"/>
    <property type="match status" value="1"/>
</dbReference>
<dbReference type="OrthoDB" id="191651at2759"/>
<feature type="compositionally biased region" description="Polar residues" evidence="7">
    <location>
        <begin position="144"/>
        <end position="155"/>
    </location>
</feature>
<comment type="subcellular location">
    <subcellularLocation>
        <location evidence="1">Nucleus</location>
    </subcellularLocation>
</comment>
<dbReference type="SUPFAM" id="SSF57667">
    <property type="entry name" value="beta-beta-alpha zinc fingers"/>
    <property type="match status" value="1"/>
</dbReference>
<dbReference type="GO" id="GO:0003723">
    <property type="term" value="F:RNA binding"/>
    <property type="evidence" value="ECO:0007669"/>
    <property type="project" value="TreeGrafter"/>
</dbReference>
<dbReference type="InterPro" id="IPR001202">
    <property type="entry name" value="WW_dom"/>
</dbReference>
<dbReference type="GO" id="GO:0000398">
    <property type="term" value="P:mRNA splicing, via spliceosome"/>
    <property type="evidence" value="ECO:0007669"/>
    <property type="project" value="InterPro"/>
</dbReference>
<evidence type="ECO:0000256" key="1">
    <source>
        <dbReference type="ARBA" id="ARBA00004123"/>
    </source>
</evidence>
<feature type="region of interest" description="Disordered" evidence="7">
    <location>
        <begin position="317"/>
        <end position="341"/>
    </location>
</feature>
<feature type="non-terminal residue" evidence="10">
    <location>
        <position position="1"/>
    </location>
</feature>
<feature type="coiled-coil region" evidence="6">
    <location>
        <begin position="82"/>
        <end position="109"/>
    </location>
</feature>
<organism evidence="10 11">
    <name type="scientific">Pocillopora damicornis</name>
    <name type="common">Cauliflower coral</name>
    <name type="synonym">Millepora damicornis</name>
    <dbReference type="NCBI Taxonomy" id="46731"/>
    <lineage>
        <taxon>Eukaryota</taxon>
        <taxon>Metazoa</taxon>
        <taxon>Cnidaria</taxon>
        <taxon>Anthozoa</taxon>
        <taxon>Hexacorallia</taxon>
        <taxon>Scleractinia</taxon>
        <taxon>Astrocoeniina</taxon>
        <taxon>Pocilloporidae</taxon>
        <taxon>Pocillopora</taxon>
    </lineage>
</organism>
<dbReference type="EMBL" id="RCHS01001028">
    <property type="protein sequence ID" value="RMX55648.1"/>
    <property type="molecule type" value="Genomic_DNA"/>
</dbReference>
<evidence type="ECO:0000256" key="6">
    <source>
        <dbReference type="SAM" id="Coils"/>
    </source>
</evidence>
<dbReference type="PROSITE" id="PS50020">
    <property type="entry name" value="WW_DOMAIN_2"/>
    <property type="match status" value="1"/>
</dbReference>
<evidence type="ECO:0000256" key="7">
    <source>
        <dbReference type="SAM" id="MobiDB-lite"/>
    </source>
</evidence>
<feature type="domain" description="WW" evidence="8">
    <location>
        <begin position="181"/>
        <end position="209"/>
    </location>
</feature>
<accession>A0A3M6UQL0</accession>
<dbReference type="CDD" id="cd00201">
    <property type="entry name" value="WW"/>
    <property type="match status" value="1"/>
</dbReference>
<reference evidence="10 11" key="1">
    <citation type="journal article" date="2018" name="Sci. Rep.">
        <title>Comparative analysis of the Pocillopora damicornis genome highlights role of immune system in coral evolution.</title>
        <authorList>
            <person name="Cunning R."/>
            <person name="Bay R.A."/>
            <person name="Gillette P."/>
            <person name="Baker A.C."/>
            <person name="Traylor-Knowles N."/>
        </authorList>
    </citation>
    <scope>NUCLEOTIDE SEQUENCE [LARGE SCALE GENOMIC DNA]</scope>
    <source>
        <strain evidence="10">RSMAS</strain>
        <tissue evidence="10">Whole animal</tissue>
    </source>
</reference>
<feature type="domain" description="Matrin-type" evidence="9">
    <location>
        <begin position="63"/>
        <end position="94"/>
    </location>
</feature>